<comment type="caution">
    <text evidence="9">The sequence shown here is derived from an EMBL/GenBank/DDBJ whole genome shotgun (WGS) entry which is preliminary data.</text>
</comment>
<accession>A0AAW1G2G3</accession>
<organism evidence="9 10">
    <name type="scientific">Zoarces viviparus</name>
    <name type="common">Viviparous eelpout</name>
    <name type="synonym">Blennius viviparus</name>
    <dbReference type="NCBI Taxonomy" id="48416"/>
    <lineage>
        <taxon>Eukaryota</taxon>
        <taxon>Metazoa</taxon>
        <taxon>Chordata</taxon>
        <taxon>Craniata</taxon>
        <taxon>Vertebrata</taxon>
        <taxon>Euteleostomi</taxon>
        <taxon>Actinopterygii</taxon>
        <taxon>Neopterygii</taxon>
        <taxon>Teleostei</taxon>
        <taxon>Neoteleostei</taxon>
        <taxon>Acanthomorphata</taxon>
        <taxon>Eupercaria</taxon>
        <taxon>Perciformes</taxon>
        <taxon>Cottioidei</taxon>
        <taxon>Zoarcales</taxon>
        <taxon>Zoarcidae</taxon>
        <taxon>Zoarcinae</taxon>
        <taxon>Zoarces</taxon>
    </lineage>
</organism>
<feature type="domain" description="Peptidase S9 prolyl oligopeptidase catalytic" evidence="7">
    <location>
        <begin position="495"/>
        <end position="715"/>
    </location>
</feature>
<proteinExistence type="inferred from homology"/>
<dbReference type="AlphaFoldDB" id="A0AAW1G2G3"/>
<evidence type="ECO:0000256" key="1">
    <source>
        <dbReference type="ARBA" id="ARBA00005228"/>
    </source>
</evidence>
<dbReference type="FunFam" id="3.40.50.1820:FF:000050">
    <property type="entry name" value="prolyl endopeptidase-like isoform X2"/>
    <property type="match status" value="1"/>
</dbReference>
<dbReference type="SUPFAM" id="SSF53474">
    <property type="entry name" value="alpha/beta-Hydrolases"/>
    <property type="match status" value="1"/>
</dbReference>
<dbReference type="InterPro" id="IPR002470">
    <property type="entry name" value="Peptidase_S9A"/>
</dbReference>
<gene>
    <name evidence="9" type="ORF">VZT92_001380</name>
</gene>
<evidence type="ECO:0000256" key="2">
    <source>
        <dbReference type="ARBA" id="ARBA00022670"/>
    </source>
</evidence>
<dbReference type="GO" id="GO:0005856">
    <property type="term" value="C:cytoskeleton"/>
    <property type="evidence" value="ECO:0007669"/>
    <property type="project" value="TreeGrafter"/>
</dbReference>
<dbReference type="InterPro" id="IPR051543">
    <property type="entry name" value="Serine_Peptidase_S9A"/>
</dbReference>
<sequence>MAVLSSLLCSPARLVTPSRLGFFWELAVRKRMTCYSLSVLRCCTSDTSNSSTDHLSSGLERYKDLQKYFNRRLKATYRRFSNTPDHSSICGHHHEYFIESDGIYRLDQRQSEPVPERVLNLGQVSGQEEKTGLDHEERKQRIQWTVQRIRLSPQEQHLAATLKTTNGEEPRCVVVRLGKRKSSPLDPPHVVFTLDKVLSFEWATDEVLFYTTLEGLRCGRVFRLDLTSGGSRITSVYEETHPDVFVEVALSRDRQILSVNCSSRTSSEVLLIDTTASHLEPFLVQPRQPDLLYHVEHWRKGLIILTNTGPGQEYQVVRAPLSEPHMVSWVPVFAPGPGTAIKDMDVVGDHCVLVARTPAGELILVVIPLTHPKEAYTVQLPSWACAIQTKTPGVADQRGVLEFLISSPVHLPVPYCLNPADGLLLSGTGDETSPESQGNYTTTRLEACSQDGTLVPVTLFHSKPVESLRQAPLLVHVYGAYGRDLNMEFCPEKRLLLEQGWTLAYCHIRGGGERGLFWQRQARVEGKQRGVEDLQACLHHLFSLGVSSPSLAALTACSAGAVPVGALCNRHPHMVRAVTLQAPFLDVLGAMEDPSLPLTLEDREEWGNPVGNPKHRLTISSYCPLHNITPQCYPSILLTAYSGDRRVPLAGVLRYTEQLKNAIHTHLTMKPESECEPAPNVVLNIQPGANHHGPDDFELMLEEEALALAFLHTELDLDPPRPPRRRKRWHSYQGEVRNLTTMT</sequence>
<dbReference type="Gene3D" id="3.40.50.1820">
    <property type="entry name" value="alpha/beta hydrolase"/>
    <property type="match status" value="1"/>
</dbReference>
<keyword evidence="4 6" id="KW-0720">Serine protease</keyword>
<dbReference type="InterPro" id="IPR001375">
    <property type="entry name" value="Peptidase_S9_cat"/>
</dbReference>
<dbReference type="PANTHER" id="PTHR11757">
    <property type="entry name" value="PROTEASE FAMILY S9A OLIGOPEPTIDASE"/>
    <property type="match status" value="1"/>
</dbReference>
<evidence type="ECO:0000256" key="4">
    <source>
        <dbReference type="ARBA" id="ARBA00022825"/>
    </source>
</evidence>
<evidence type="ECO:0000313" key="10">
    <source>
        <dbReference type="Proteomes" id="UP001488805"/>
    </source>
</evidence>
<dbReference type="Pfam" id="PF02897">
    <property type="entry name" value="Peptidase_S9_N"/>
    <property type="match status" value="1"/>
</dbReference>
<dbReference type="Gene3D" id="2.130.10.120">
    <property type="entry name" value="Prolyl oligopeptidase, N-terminal domain"/>
    <property type="match status" value="1"/>
</dbReference>
<name>A0AAW1G2G3_ZOAVI</name>
<dbReference type="EMBL" id="JBCEZU010000002">
    <property type="protein sequence ID" value="KAK9541327.1"/>
    <property type="molecule type" value="Genomic_DNA"/>
</dbReference>
<evidence type="ECO:0000256" key="6">
    <source>
        <dbReference type="RuleBase" id="RU368024"/>
    </source>
</evidence>
<evidence type="ECO:0000259" key="8">
    <source>
        <dbReference type="Pfam" id="PF02897"/>
    </source>
</evidence>
<protein>
    <recommendedName>
        <fullName evidence="6">Prolyl endopeptidase</fullName>
        <ecNumber evidence="6">3.4.21.-</ecNumber>
    </recommendedName>
</protein>
<comment type="similarity">
    <text evidence="1 6">Belongs to the peptidase S9A family.</text>
</comment>
<evidence type="ECO:0000256" key="5">
    <source>
        <dbReference type="ARBA" id="ARBA00045448"/>
    </source>
</evidence>
<comment type="function">
    <text evidence="5">Serine peptidase whose precise substrate specificity remains unclear. Does not cleave peptides after a arginine or lysine residue. Regulates trans-Golgi network morphology and sorting by regulating the membrane binding of the AP-1 complex. May play a role in the regulation of synaptic vesicle exocytosis.</text>
</comment>
<dbReference type="PANTHER" id="PTHR11757:SF19">
    <property type="entry name" value="PROLYL ENDOPEPTIDASE-LIKE"/>
    <property type="match status" value="1"/>
</dbReference>
<evidence type="ECO:0000259" key="7">
    <source>
        <dbReference type="Pfam" id="PF00326"/>
    </source>
</evidence>
<dbReference type="PRINTS" id="PR00862">
    <property type="entry name" value="PROLIGOPTASE"/>
</dbReference>
<feature type="domain" description="Peptidase S9A N-terminal" evidence="8">
    <location>
        <begin position="124"/>
        <end position="390"/>
    </location>
</feature>
<dbReference type="Pfam" id="PF00326">
    <property type="entry name" value="Peptidase_S9"/>
    <property type="match status" value="1"/>
</dbReference>
<evidence type="ECO:0000256" key="3">
    <source>
        <dbReference type="ARBA" id="ARBA00022801"/>
    </source>
</evidence>
<dbReference type="InterPro" id="IPR029058">
    <property type="entry name" value="AB_hydrolase_fold"/>
</dbReference>
<keyword evidence="2 6" id="KW-0645">Protease</keyword>
<dbReference type="SUPFAM" id="SSF50993">
    <property type="entry name" value="Peptidase/esterase 'gauge' domain"/>
    <property type="match status" value="1"/>
</dbReference>
<evidence type="ECO:0000313" key="9">
    <source>
        <dbReference type="EMBL" id="KAK9541327.1"/>
    </source>
</evidence>
<dbReference type="GO" id="GO:0006508">
    <property type="term" value="P:proteolysis"/>
    <property type="evidence" value="ECO:0007669"/>
    <property type="project" value="UniProtKB-KW"/>
</dbReference>
<dbReference type="EC" id="3.4.21.-" evidence="6"/>
<dbReference type="GO" id="GO:0005794">
    <property type="term" value="C:Golgi apparatus"/>
    <property type="evidence" value="ECO:0007669"/>
    <property type="project" value="TreeGrafter"/>
</dbReference>
<dbReference type="GO" id="GO:0004252">
    <property type="term" value="F:serine-type endopeptidase activity"/>
    <property type="evidence" value="ECO:0007669"/>
    <property type="project" value="UniProtKB-UniRule"/>
</dbReference>
<dbReference type="Proteomes" id="UP001488805">
    <property type="component" value="Unassembled WGS sequence"/>
</dbReference>
<keyword evidence="3 6" id="KW-0378">Hydrolase</keyword>
<dbReference type="InterPro" id="IPR023302">
    <property type="entry name" value="Pept_S9A_N"/>
</dbReference>
<reference evidence="9 10" key="1">
    <citation type="journal article" date="2024" name="Genome Biol. Evol.">
        <title>Chromosome-level genome assembly of the viviparous eelpout Zoarces viviparus.</title>
        <authorList>
            <person name="Fuhrmann N."/>
            <person name="Brasseur M.V."/>
            <person name="Bakowski C.E."/>
            <person name="Podsiadlowski L."/>
            <person name="Prost S."/>
            <person name="Krehenwinkel H."/>
            <person name="Mayer C."/>
        </authorList>
    </citation>
    <scope>NUCLEOTIDE SEQUENCE [LARGE SCALE GENOMIC DNA]</scope>
    <source>
        <strain evidence="9">NO-MEL_2022_Ind0_liver</strain>
    </source>
</reference>
<keyword evidence="10" id="KW-1185">Reference proteome</keyword>